<dbReference type="InterPro" id="IPR020843">
    <property type="entry name" value="ER"/>
</dbReference>
<proteinExistence type="predicted"/>
<dbReference type="SUPFAM" id="SSF50129">
    <property type="entry name" value="GroES-like"/>
    <property type="match status" value="1"/>
</dbReference>
<feature type="domain" description="Enoyl reductase (ER)" evidence="1">
    <location>
        <begin position="25"/>
        <end position="339"/>
    </location>
</feature>
<dbReference type="SMART" id="SM00829">
    <property type="entry name" value="PKS_ER"/>
    <property type="match status" value="1"/>
</dbReference>
<dbReference type="InterPro" id="IPR011032">
    <property type="entry name" value="GroES-like_sf"/>
</dbReference>
<dbReference type="CDD" id="cd08249">
    <property type="entry name" value="enoyl_reductase_like"/>
    <property type="match status" value="1"/>
</dbReference>
<dbReference type="PANTHER" id="PTHR45348">
    <property type="entry name" value="HYPOTHETICAL OXIDOREDUCTASE (EUROFUNG)"/>
    <property type="match status" value="1"/>
</dbReference>
<dbReference type="Pfam" id="PF08240">
    <property type="entry name" value="ADH_N"/>
    <property type="match status" value="1"/>
</dbReference>
<dbReference type="EMBL" id="KV453841">
    <property type="protein sequence ID" value="ODV92834.1"/>
    <property type="molecule type" value="Genomic_DNA"/>
</dbReference>
<dbReference type="GO" id="GO:0016651">
    <property type="term" value="F:oxidoreductase activity, acting on NAD(P)H"/>
    <property type="evidence" value="ECO:0007669"/>
    <property type="project" value="InterPro"/>
</dbReference>
<dbReference type="Gene3D" id="3.40.50.720">
    <property type="entry name" value="NAD(P)-binding Rossmann-like Domain"/>
    <property type="match status" value="1"/>
</dbReference>
<dbReference type="Gene3D" id="3.90.180.10">
    <property type="entry name" value="Medium-chain alcohol dehydrogenases, catalytic domain"/>
    <property type="match status" value="1"/>
</dbReference>
<accession>A0A1E4TM56</accession>
<dbReference type="InterPro" id="IPR013154">
    <property type="entry name" value="ADH-like_N"/>
</dbReference>
<dbReference type="OrthoDB" id="9992527at2759"/>
<dbReference type="Proteomes" id="UP000095023">
    <property type="component" value="Unassembled WGS sequence"/>
</dbReference>
<keyword evidence="3" id="KW-1185">Reference proteome</keyword>
<dbReference type="InterPro" id="IPR047122">
    <property type="entry name" value="Trans-enoyl_RdTase-like"/>
</dbReference>
<protein>
    <recommendedName>
        <fullName evidence="1">Enoyl reductase (ER) domain-containing protein</fullName>
    </recommendedName>
</protein>
<organism evidence="2 3">
    <name type="scientific">Tortispora caseinolytica NRRL Y-17796</name>
    <dbReference type="NCBI Taxonomy" id="767744"/>
    <lineage>
        <taxon>Eukaryota</taxon>
        <taxon>Fungi</taxon>
        <taxon>Dikarya</taxon>
        <taxon>Ascomycota</taxon>
        <taxon>Saccharomycotina</taxon>
        <taxon>Trigonopsidomycetes</taxon>
        <taxon>Trigonopsidales</taxon>
        <taxon>Trigonopsidaceae</taxon>
        <taxon>Tortispora</taxon>
    </lineage>
</organism>
<gene>
    <name evidence="2" type="ORF">CANCADRAFT_93762</name>
</gene>
<sequence>MTIKLEENSVEKPAKRVIKAAKYYGADLALEASIMPEPGEYEIRVKVVASGINLTDWSWATEYQQHIQGCVGGFEASGVVDKVGSKVTSVQPGDRVAGFVDGSNPQFPQLGAFSEYTIMLDHLFAKIPDFISFESAATWGLSLQLVFQGLHVRMGFPVPGVLAPKPRTILIWNAATSVGQTAIKIAKSNGLKVLATGPQQHLDKIKALGPLHVFDMYSETVVADIKALTVKLAFAFDCESTEDSVHVCQEALGSSKLIGHKPKLALVHTIDPAILKGDVDAFFVNPFSCVRNHHSPHFPDLWVNPDDYKPVNECWKAFEKLVAAKKFEPEPVEIQPLGLANLCPILNNLRSLPEPMWEKPVIRILDTDDADYCTHAV</sequence>
<dbReference type="AlphaFoldDB" id="A0A1E4TM56"/>
<name>A0A1E4TM56_9ASCO</name>
<evidence type="ECO:0000313" key="2">
    <source>
        <dbReference type="EMBL" id="ODV92834.1"/>
    </source>
</evidence>
<evidence type="ECO:0000313" key="3">
    <source>
        <dbReference type="Proteomes" id="UP000095023"/>
    </source>
</evidence>
<dbReference type="InterPro" id="IPR036291">
    <property type="entry name" value="NAD(P)-bd_dom_sf"/>
</dbReference>
<dbReference type="PANTHER" id="PTHR45348:SF2">
    <property type="entry name" value="ZINC-TYPE ALCOHOL DEHYDROGENASE-LIKE PROTEIN C2E1P3.01"/>
    <property type="match status" value="1"/>
</dbReference>
<dbReference type="SUPFAM" id="SSF51735">
    <property type="entry name" value="NAD(P)-binding Rossmann-fold domains"/>
    <property type="match status" value="1"/>
</dbReference>
<reference evidence="3" key="1">
    <citation type="submission" date="2016-02" db="EMBL/GenBank/DDBJ databases">
        <title>Comparative genomics of biotechnologically important yeasts.</title>
        <authorList>
            <consortium name="DOE Joint Genome Institute"/>
            <person name="Riley R."/>
            <person name="Haridas S."/>
            <person name="Wolfe K.H."/>
            <person name="Lopes M.R."/>
            <person name="Hittinger C.T."/>
            <person name="Goker M."/>
            <person name="Salamov A."/>
            <person name="Wisecaver J."/>
            <person name="Long T.M."/>
            <person name="Aerts A.L."/>
            <person name="Barry K."/>
            <person name="Choi C."/>
            <person name="Clum A."/>
            <person name="Coughlan A.Y."/>
            <person name="Deshpande S."/>
            <person name="Douglass A.P."/>
            <person name="Hanson S.J."/>
            <person name="Klenk H.-P."/>
            <person name="Labutti K."/>
            <person name="Lapidus A."/>
            <person name="Lindquist E."/>
            <person name="Lipzen A."/>
            <person name="Meier-Kolthoff J.P."/>
            <person name="Ohm R.A."/>
            <person name="Otillar R.P."/>
            <person name="Pangilinan J."/>
            <person name="Peng Y."/>
            <person name="Rokas A."/>
            <person name="Rosa C.A."/>
            <person name="Scheuner C."/>
            <person name="Sibirny A.A."/>
            <person name="Slot J.C."/>
            <person name="Stielow J.B."/>
            <person name="Sun H."/>
            <person name="Kurtzman C.P."/>
            <person name="Blackwell M."/>
            <person name="Jeffries T.W."/>
            <person name="Grigoriev I.V."/>
        </authorList>
    </citation>
    <scope>NUCLEOTIDE SEQUENCE [LARGE SCALE GENOMIC DNA]</scope>
    <source>
        <strain evidence="3">NRRL Y-17796</strain>
    </source>
</reference>
<evidence type="ECO:0000259" key="1">
    <source>
        <dbReference type="SMART" id="SM00829"/>
    </source>
</evidence>